<proteinExistence type="predicted"/>
<sequence>MVYPISRSASIASKSHLSRILALQPRFRSREDRIIEARSSAVHALLSSRVIRVVLQQSNGQLDPPPYRKPITGRARWMCCDVTRRVVPLAGYPHDLWGQPRTQCGVHTEGLLLLWRRARFNIVHRQLPKSLPFPLLARKTPNLDSDVERGDVWGRRGSGGGGQRLPKRGMDEGDGGASVGRLDRSRHLYVVAVPSNRVEASLAASGVNGAAFAGGGVSLAVVSEFSLPSFKLVRKLC</sequence>
<evidence type="ECO:0000313" key="3">
    <source>
        <dbReference type="Proteomes" id="UP000317650"/>
    </source>
</evidence>
<feature type="region of interest" description="Disordered" evidence="1">
    <location>
        <begin position="147"/>
        <end position="178"/>
    </location>
</feature>
<dbReference type="Proteomes" id="UP000317650">
    <property type="component" value="Chromosome 9"/>
</dbReference>
<accession>A0A4V4H2X6</accession>
<protein>
    <submittedName>
        <fullName evidence="2">Uncharacterized protein</fullName>
    </submittedName>
</protein>
<reference evidence="2 3" key="1">
    <citation type="journal article" date="2019" name="Nat. Plants">
        <title>Genome sequencing of Musa balbisiana reveals subgenome evolution and function divergence in polyploid bananas.</title>
        <authorList>
            <person name="Yao X."/>
        </authorList>
    </citation>
    <scope>NUCLEOTIDE SEQUENCE [LARGE SCALE GENOMIC DNA]</scope>
    <source>
        <strain evidence="3">cv. DH-PKW</strain>
        <tissue evidence="2">Leaves</tissue>
    </source>
</reference>
<evidence type="ECO:0000256" key="1">
    <source>
        <dbReference type="SAM" id="MobiDB-lite"/>
    </source>
</evidence>
<dbReference type="AlphaFoldDB" id="A0A4V4H2X6"/>
<keyword evidence="3" id="KW-1185">Reference proteome</keyword>
<comment type="caution">
    <text evidence="2">The sequence shown here is derived from an EMBL/GenBank/DDBJ whole genome shotgun (WGS) entry which is preliminary data.</text>
</comment>
<name>A0A4V4H2X6_MUSBA</name>
<dbReference type="EMBL" id="PYDT01000010">
    <property type="protein sequence ID" value="THU46106.1"/>
    <property type="molecule type" value="Genomic_DNA"/>
</dbReference>
<gene>
    <name evidence="2" type="ORF">C4D60_Mb09t01440</name>
</gene>
<evidence type="ECO:0000313" key="2">
    <source>
        <dbReference type="EMBL" id="THU46106.1"/>
    </source>
</evidence>
<organism evidence="2 3">
    <name type="scientific">Musa balbisiana</name>
    <name type="common">Banana</name>
    <dbReference type="NCBI Taxonomy" id="52838"/>
    <lineage>
        <taxon>Eukaryota</taxon>
        <taxon>Viridiplantae</taxon>
        <taxon>Streptophyta</taxon>
        <taxon>Embryophyta</taxon>
        <taxon>Tracheophyta</taxon>
        <taxon>Spermatophyta</taxon>
        <taxon>Magnoliopsida</taxon>
        <taxon>Liliopsida</taxon>
        <taxon>Zingiberales</taxon>
        <taxon>Musaceae</taxon>
        <taxon>Musa</taxon>
    </lineage>
</organism>